<comment type="caution">
    <text evidence="2">The sequence shown here is derived from an EMBL/GenBank/DDBJ whole genome shotgun (WGS) entry which is preliminary data.</text>
</comment>
<name>A0A3S5ALF3_9PLAT</name>
<reference evidence="2" key="1">
    <citation type="submission" date="2018-11" db="EMBL/GenBank/DDBJ databases">
        <authorList>
            <consortium name="Pathogen Informatics"/>
        </authorList>
    </citation>
    <scope>NUCLEOTIDE SEQUENCE</scope>
</reference>
<dbReference type="Proteomes" id="UP000784294">
    <property type="component" value="Unassembled WGS sequence"/>
</dbReference>
<keyword evidence="3" id="KW-1185">Reference proteome</keyword>
<protein>
    <submittedName>
        <fullName evidence="2">Uncharacterized protein</fullName>
    </submittedName>
</protein>
<organism evidence="2 3">
    <name type="scientific">Protopolystoma xenopodis</name>
    <dbReference type="NCBI Taxonomy" id="117903"/>
    <lineage>
        <taxon>Eukaryota</taxon>
        <taxon>Metazoa</taxon>
        <taxon>Spiralia</taxon>
        <taxon>Lophotrochozoa</taxon>
        <taxon>Platyhelminthes</taxon>
        <taxon>Monogenea</taxon>
        <taxon>Polyopisthocotylea</taxon>
        <taxon>Polystomatidea</taxon>
        <taxon>Polystomatidae</taxon>
        <taxon>Protopolystoma</taxon>
    </lineage>
</organism>
<evidence type="ECO:0000256" key="1">
    <source>
        <dbReference type="SAM" id="MobiDB-lite"/>
    </source>
</evidence>
<dbReference type="AlphaFoldDB" id="A0A3S5ALF3"/>
<gene>
    <name evidence="2" type="ORF">PXEA_LOCUS20175</name>
</gene>
<accession>A0A3S5ALF3</accession>
<evidence type="ECO:0000313" key="2">
    <source>
        <dbReference type="EMBL" id="VEL26735.1"/>
    </source>
</evidence>
<sequence length="139" mass="15833">MEASGCQTLTSLTWSRILRSRFLCCPSAPKVLNNRSPTLGQRGHPSTRGQSEMPIRQPKRVVRISLIWHKVVRPELMNPIDIDLKPFRANDRGQPLYVHNLHKPVRTDSYLICFHYNVVSTIRISSQSCTSDNSASYCP</sequence>
<evidence type="ECO:0000313" key="3">
    <source>
        <dbReference type="Proteomes" id="UP000784294"/>
    </source>
</evidence>
<proteinExistence type="predicted"/>
<dbReference type="EMBL" id="CAAALY010082339">
    <property type="protein sequence ID" value="VEL26735.1"/>
    <property type="molecule type" value="Genomic_DNA"/>
</dbReference>
<feature type="region of interest" description="Disordered" evidence="1">
    <location>
        <begin position="34"/>
        <end position="54"/>
    </location>
</feature>